<evidence type="ECO:0008006" key="3">
    <source>
        <dbReference type="Google" id="ProtNLM"/>
    </source>
</evidence>
<protein>
    <recommendedName>
        <fullName evidence="3">ATP-binding protein</fullName>
    </recommendedName>
</protein>
<evidence type="ECO:0000313" key="2">
    <source>
        <dbReference type="Proteomes" id="UP000248039"/>
    </source>
</evidence>
<dbReference type="AlphaFoldDB" id="A0A2V4MZJ2"/>
<organism evidence="1 2">
    <name type="scientific">Streptomyces tateyamensis</name>
    <dbReference type="NCBI Taxonomy" id="565073"/>
    <lineage>
        <taxon>Bacteria</taxon>
        <taxon>Bacillati</taxon>
        <taxon>Actinomycetota</taxon>
        <taxon>Actinomycetes</taxon>
        <taxon>Kitasatosporales</taxon>
        <taxon>Streptomycetaceae</taxon>
        <taxon>Streptomyces</taxon>
    </lineage>
</organism>
<accession>A0A2V4MZJ2</accession>
<dbReference type="CDD" id="cd16936">
    <property type="entry name" value="HATPase_RsbW-like"/>
    <property type="match status" value="1"/>
</dbReference>
<dbReference type="EMBL" id="PYBW01000080">
    <property type="protein sequence ID" value="PYC76864.1"/>
    <property type="molecule type" value="Genomic_DNA"/>
</dbReference>
<dbReference type="InterPro" id="IPR036890">
    <property type="entry name" value="HATPase_C_sf"/>
</dbReference>
<name>A0A2V4MZJ2_9ACTN</name>
<reference evidence="1 2" key="1">
    <citation type="submission" date="2018-03" db="EMBL/GenBank/DDBJ databases">
        <title>Bioinformatic expansion and discovery of thiopeptide antibiotics.</title>
        <authorList>
            <person name="Schwalen C.J."/>
            <person name="Hudson G.A."/>
            <person name="Mitchell D.A."/>
        </authorList>
    </citation>
    <scope>NUCLEOTIDE SEQUENCE [LARGE SCALE GENOMIC DNA]</scope>
    <source>
        <strain evidence="1 2">ATCC 21389</strain>
    </source>
</reference>
<comment type="caution">
    <text evidence="1">The sequence shown here is derived from an EMBL/GenBank/DDBJ whole genome shotgun (WGS) entry which is preliminary data.</text>
</comment>
<evidence type="ECO:0000313" key="1">
    <source>
        <dbReference type="EMBL" id="PYC76864.1"/>
    </source>
</evidence>
<gene>
    <name evidence="1" type="ORF">C7C46_20945</name>
</gene>
<dbReference type="Gene3D" id="3.30.565.10">
    <property type="entry name" value="Histidine kinase-like ATPase, C-terminal domain"/>
    <property type="match status" value="1"/>
</dbReference>
<sequence>MVVLLADGALRTLRVSVADECPALPEQRACSADPYELSGRGLHLVRSLTHRFGAAPHERGGKTGLVRAGLRRVTAARREPFAPTDPALLDYTDAQIAGLIRELQQRGEKFGLRWGSARTNGGSVDGHALVKFGNAPVSTLLNLLALVGQAEGNGTWES</sequence>
<dbReference type="Proteomes" id="UP000248039">
    <property type="component" value="Unassembled WGS sequence"/>
</dbReference>
<proteinExistence type="predicted"/>
<keyword evidence="2" id="KW-1185">Reference proteome</keyword>